<dbReference type="InterPro" id="IPR035069">
    <property type="entry name" value="TTHA1013/TTHA0281-like"/>
</dbReference>
<dbReference type="SUPFAM" id="SSF143100">
    <property type="entry name" value="TTHA1013/TTHA0281-like"/>
    <property type="match status" value="1"/>
</dbReference>
<evidence type="ECO:0000313" key="3">
    <source>
        <dbReference type="Proteomes" id="UP000646053"/>
    </source>
</evidence>
<sequence length="79" mass="8925">MNSQYSMIIQWSTTDTCYVVFLPDFAEVVMQPCTDGTTYEEAARHGQEVIESLVEILTEEGKPLPEPKTVPKRPLQHVA</sequence>
<comment type="caution">
    <text evidence="2">The sequence shown here is derived from an EMBL/GenBank/DDBJ whole genome shotgun (WGS) entry which is preliminary data.</text>
</comment>
<dbReference type="AlphaFoldDB" id="A0A8J7Z418"/>
<accession>A0A8J7Z418</accession>
<reference evidence="2" key="1">
    <citation type="submission" date="2019-12" db="EMBL/GenBank/DDBJ databases">
        <title>High-Quality draft genome sequences of three cyanobacteria isolated from the limestone walls of the Old Cathedral of Coimbra.</title>
        <authorList>
            <person name="Tiago I."/>
            <person name="Soares F."/>
            <person name="Portugal A."/>
        </authorList>
    </citation>
    <scope>NUCLEOTIDE SEQUENCE</scope>
    <source>
        <strain evidence="2">A</strain>
    </source>
</reference>
<proteinExistence type="predicted"/>
<protein>
    <submittedName>
        <fullName evidence="2">Type II toxin-antitoxin system HicB family antitoxin</fullName>
    </submittedName>
</protein>
<dbReference type="RefSeq" id="WP_162421596.1">
    <property type="nucleotide sequence ID" value="NZ_WVIE01000002.1"/>
</dbReference>
<dbReference type="Gene3D" id="3.30.160.250">
    <property type="match status" value="1"/>
</dbReference>
<dbReference type="PANTHER" id="PTHR34504:SF2">
    <property type="entry name" value="UPF0150 PROTEIN SSL0259"/>
    <property type="match status" value="1"/>
</dbReference>
<feature type="region of interest" description="Disordered" evidence="1">
    <location>
        <begin position="60"/>
        <end position="79"/>
    </location>
</feature>
<feature type="compositionally biased region" description="Basic residues" evidence="1">
    <location>
        <begin position="70"/>
        <end position="79"/>
    </location>
</feature>
<dbReference type="PANTHER" id="PTHR34504">
    <property type="entry name" value="ANTITOXIN HICB"/>
    <property type="match status" value="1"/>
</dbReference>
<evidence type="ECO:0000313" key="2">
    <source>
        <dbReference type="EMBL" id="NDJ16078.1"/>
    </source>
</evidence>
<name>A0A8J7Z418_9CYAN</name>
<dbReference type="Proteomes" id="UP000646053">
    <property type="component" value="Unassembled WGS sequence"/>
</dbReference>
<dbReference type="InterPro" id="IPR051404">
    <property type="entry name" value="TA_system_antitoxin"/>
</dbReference>
<evidence type="ECO:0000256" key="1">
    <source>
        <dbReference type="SAM" id="MobiDB-lite"/>
    </source>
</evidence>
<dbReference type="EMBL" id="WVIE01000002">
    <property type="protein sequence ID" value="NDJ16078.1"/>
    <property type="molecule type" value="Genomic_DNA"/>
</dbReference>
<gene>
    <name evidence="2" type="ORF">GS601_02050</name>
</gene>
<keyword evidence="3" id="KW-1185">Reference proteome</keyword>
<organism evidence="2 3">
    <name type="scientific">Myxacorys almedinensis A</name>
    <dbReference type="NCBI Taxonomy" id="2690445"/>
    <lineage>
        <taxon>Bacteria</taxon>
        <taxon>Bacillati</taxon>
        <taxon>Cyanobacteriota</taxon>
        <taxon>Cyanophyceae</taxon>
        <taxon>Leptolyngbyales</taxon>
        <taxon>Leptolyngbyaceae</taxon>
        <taxon>Myxacorys</taxon>
        <taxon>Myxacorys almedinensis</taxon>
    </lineage>
</organism>